<accession>A0A183CD59</accession>
<sequence>MFNTHAKFLFSKDFLGNKLEECHITKIPYAPPLAPQVPIDRPPWVPCWKEYNGRPEWWAALGYKHPDIRRGVTNGISPSFEEGDIRWMDPKVPDGTSLTGPQGNDSQYHTPNTMKFFTIGNFYEHQKMIRNNSSQYKQILEKWDISDEHPGIAINPTLTSIFRMDDRTLGQNTSAFPVAHNFINWRAGPRFWDRPMNEGCLEKGLALAKYAVPITFVGYLAYLRGRGIPGMNRNDVHLIHMIQAWYRNALVLPMFYAFTFGLTSCAAATWRDKDDSRNWIIANNLPRSAIMTLVGSFFGVYFQIIRISPYGFGVNLNRMAQGQFHFTGPLHWKRWPLEKNYFNLFTFCSQIVRGEDDFPVQPLWQFLPFPTMGEDVANECLLQGDLRLKRNLSDIETETATSQCDAIAFGKRGQRSELRDCFFKCYVVVLAVLVWTGYTLLVAYTRQKTPKSELYSSSTVVFFSECTKLAITLFFIYRDCDFSITTGKQLLDREYFSKPLEILKMSVPSIAYALQNNLDFVALSNLEASVYQVTTQLKIPSTAVFMMLFLGRRFSMKRWVAILLLCAGVASVELDSLESEGQIGTKSGAGNRFVGIFAVFATCVTAGFAGVYFEKMLKDGSSTPFWIRNLQMYSCGVCSAFVGCFLKDYSHIRENGLFYGYNVWVLAIVLSLSLGGIYISLIMKHLDNLYKSFASSISIVAVTLLSLLIFENTFIGTFFVFGALTVCFALVLYNSVDQ</sequence>
<protein>
    <submittedName>
        <fullName evidence="9">EamA domain-containing protein</fullName>
    </submittedName>
</protein>
<reference evidence="8" key="2">
    <citation type="submission" date="2014-05" db="EMBL/GenBank/DDBJ databases">
        <title>The genome and life-stage specific transcriptomes of Globodera pallida elucidate key aspects of plant parasitism by a cyst nematode.</title>
        <authorList>
            <person name="Cotton J.A."/>
            <person name="Lilley C.J."/>
            <person name="Jones L.M."/>
            <person name="Kikuchi T."/>
            <person name="Reid A.J."/>
            <person name="Thorpe P."/>
            <person name="Tsai I.J."/>
            <person name="Beasley H."/>
            <person name="Blok V."/>
            <person name="Cock P.J.A."/>
            <person name="Van den Akker S.E."/>
            <person name="Holroyd N."/>
            <person name="Hunt M."/>
            <person name="Mantelin S."/>
            <person name="Naghra H."/>
            <person name="Pain A."/>
            <person name="Palomares-Rius J.E."/>
            <person name="Zarowiecki M."/>
            <person name="Berriman M."/>
            <person name="Jones J.T."/>
            <person name="Urwin P.E."/>
        </authorList>
    </citation>
    <scope>NUCLEOTIDE SEQUENCE [LARGE SCALE GENOMIC DNA]</scope>
    <source>
        <strain evidence="8">Lindley</strain>
    </source>
</reference>
<keyword evidence="3" id="KW-0762">Sugar transport</keyword>
<feature type="transmembrane region" description="Helical" evidence="7">
    <location>
        <begin position="658"/>
        <end position="681"/>
    </location>
</feature>
<reference evidence="8" key="1">
    <citation type="submission" date="2013-12" db="EMBL/GenBank/DDBJ databases">
        <authorList>
            <person name="Aslett M."/>
        </authorList>
    </citation>
    <scope>NUCLEOTIDE SEQUENCE [LARGE SCALE GENOMIC DNA]</scope>
    <source>
        <strain evidence="8">Lindley</strain>
    </source>
</reference>
<feature type="transmembrane region" description="Helical" evidence="7">
    <location>
        <begin position="625"/>
        <end position="646"/>
    </location>
</feature>
<proteinExistence type="inferred from homology"/>
<evidence type="ECO:0000256" key="6">
    <source>
        <dbReference type="ARBA" id="ARBA00023136"/>
    </source>
</evidence>
<evidence type="ECO:0000256" key="4">
    <source>
        <dbReference type="ARBA" id="ARBA00022692"/>
    </source>
</evidence>
<evidence type="ECO:0000256" key="1">
    <source>
        <dbReference type="ARBA" id="ARBA00004141"/>
    </source>
</evidence>
<feature type="transmembrane region" description="Helical" evidence="7">
    <location>
        <begin position="693"/>
        <end position="710"/>
    </location>
</feature>
<keyword evidence="6 7" id="KW-0472">Membrane</keyword>
<dbReference type="GO" id="GO:0015165">
    <property type="term" value="F:pyrimidine nucleotide-sugar transmembrane transporter activity"/>
    <property type="evidence" value="ECO:0007669"/>
    <property type="project" value="InterPro"/>
</dbReference>
<reference evidence="9" key="3">
    <citation type="submission" date="2016-06" db="UniProtKB">
        <authorList>
            <consortium name="WormBaseParasite"/>
        </authorList>
    </citation>
    <scope>IDENTIFICATION</scope>
</reference>
<dbReference type="PANTHER" id="PTHR10231">
    <property type="entry name" value="NUCLEOTIDE-SUGAR TRANSMEMBRANE TRANSPORTER"/>
    <property type="match status" value="1"/>
</dbReference>
<keyword evidence="3" id="KW-0813">Transport</keyword>
<comment type="similarity">
    <text evidence="2">Belongs to the nucleotide-sugar transporter family. SLC35A subfamily.</text>
</comment>
<feature type="transmembrane region" description="Helical" evidence="7">
    <location>
        <begin position="421"/>
        <end position="443"/>
    </location>
</feature>
<feature type="transmembrane region" description="Helical" evidence="7">
    <location>
        <begin position="204"/>
        <end position="223"/>
    </location>
</feature>
<evidence type="ECO:0000313" key="8">
    <source>
        <dbReference type="Proteomes" id="UP000050741"/>
    </source>
</evidence>
<dbReference type="WBParaSite" id="GPLIN_001081300">
    <property type="protein sequence ID" value="GPLIN_001081300"/>
    <property type="gene ID" value="GPLIN_001081300"/>
</dbReference>
<dbReference type="SUPFAM" id="SSF103481">
    <property type="entry name" value="Multidrug resistance efflux transporter EmrE"/>
    <property type="match status" value="1"/>
</dbReference>
<dbReference type="AlphaFoldDB" id="A0A183CD59"/>
<feature type="transmembrane region" description="Helical" evidence="7">
    <location>
        <begin position="290"/>
        <end position="309"/>
    </location>
</feature>
<dbReference type="InterPro" id="IPR037185">
    <property type="entry name" value="EmrE-like"/>
</dbReference>
<feature type="transmembrane region" description="Helical" evidence="7">
    <location>
        <begin position="556"/>
        <end position="574"/>
    </location>
</feature>
<dbReference type="Proteomes" id="UP000050741">
    <property type="component" value="Unassembled WGS sequence"/>
</dbReference>
<comment type="subcellular location">
    <subcellularLocation>
        <location evidence="1">Membrane</location>
        <topology evidence="1">Multi-pass membrane protein</topology>
    </subcellularLocation>
</comment>
<dbReference type="GO" id="GO:0000139">
    <property type="term" value="C:Golgi membrane"/>
    <property type="evidence" value="ECO:0007669"/>
    <property type="project" value="InterPro"/>
</dbReference>
<feature type="transmembrane region" description="Helical" evidence="7">
    <location>
        <begin position="594"/>
        <end position="613"/>
    </location>
</feature>
<dbReference type="Gene3D" id="1.10.3730.20">
    <property type="match status" value="1"/>
</dbReference>
<name>A0A183CD59_GLOPA</name>
<evidence type="ECO:0000256" key="7">
    <source>
        <dbReference type="SAM" id="Phobius"/>
    </source>
</evidence>
<keyword evidence="4 7" id="KW-0812">Transmembrane</keyword>
<feature type="transmembrane region" description="Helical" evidence="7">
    <location>
        <begin position="716"/>
        <end position="736"/>
    </location>
</feature>
<dbReference type="NCBIfam" id="TIGR00803">
    <property type="entry name" value="nst"/>
    <property type="match status" value="1"/>
</dbReference>
<evidence type="ECO:0000313" key="9">
    <source>
        <dbReference type="WBParaSite" id="GPLIN_001081300"/>
    </source>
</evidence>
<keyword evidence="5 7" id="KW-1133">Transmembrane helix</keyword>
<evidence type="ECO:0000256" key="2">
    <source>
        <dbReference type="ARBA" id="ARBA00009976"/>
    </source>
</evidence>
<keyword evidence="8" id="KW-1185">Reference proteome</keyword>
<feature type="transmembrane region" description="Helical" evidence="7">
    <location>
        <begin position="244"/>
        <end position="270"/>
    </location>
</feature>
<dbReference type="Pfam" id="PF04142">
    <property type="entry name" value="Nuc_sug_transp"/>
    <property type="match status" value="1"/>
</dbReference>
<evidence type="ECO:0000256" key="5">
    <source>
        <dbReference type="ARBA" id="ARBA00022989"/>
    </source>
</evidence>
<evidence type="ECO:0000256" key="3">
    <source>
        <dbReference type="ARBA" id="ARBA00022597"/>
    </source>
</evidence>
<dbReference type="InterPro" id="IPR007271">
    <property type="entry name" value="Nuc_sug_transpt"/>
</dbReference>
<organism evidence="8 9">
    <name type="scientific">Globodera pallida</name>
    <name type="common">Potato cyst nematode worm</name>
    <name type="synonym">Heterodera pallida</name>
    <dbReference type="NCBI Taxonomy" id="36090"/>
    <lineage>
        <taxon>Eukaryota</taxon>
        <taxon>Metazoa</taxon>
        <taxon>Ecdysozoa</taxon>
        <taxon>Nematoda</taxon>
        <taxon>Chromadorea</taxon>
        <taxon>Rhabditida</taxon>
        <taxon>Tylenchina</taxon>
        <taxon>Tylenchomorpha</taxon>
        <taxon>Tylenchoidea</taxon>
        <taxon>Heteroderidae</taxon>
        <taxon>Heteroderinae</taxon>
        <taxon>Globodera</taxon>
    </lineage>
</organism>
<feature type="transmembrane region" description="Helical" evidence="7">
    <location>
        <begin position="455"/>
        <end position="477"/>
    </location>
</feature>